<protein>
    <submittedName>
        <fullName evidence="1">Uncharacterized protein</fullName>
    </submittedName>
</protein>
<dbReference type="AlphaFoldDB" id="A0A5C3PF84"/>
<sequence length="182" mass="20482">MAQSNRILVIGIGGLLPRIMNTAEIPDVYFSWAAEHRESVAAIEYEVQGYTFYLTKESVPAVAQHPPYIRYKLQCNSATGELTVHVTCPEQATLRAVRLATWAAFRAIIDLPDTTFQGAATGGDRQCVSVGNSRPLRLCGQTIVRALPMHWMHEPDDQKWSRVFYESLRRNERVLGGLLYQC</sequence>
<keyword evidence="2" id="KW-1185">Reference proteome</keyword>
<reference evidence="1 2" key="1">
    <citation type="journal article" date="2019" name="Nat. Ecol. Evol.">
        <title>Megaphylogeny resolves global patterns of mushroom evolution.</title>
        <authorList>
            <person name="Varga T."/>
            <person name="Krizsan K."/>
            <person name="Foldi C."/>
            <person name="Dima B."/>
            <person name="Sanchez-Garcia M."/>
            <person name="Sanchez-Ramirez S."/>
            <person name="Szollosi G.J."/>
            <person name="Szarkandi J.G."/>
            <person name="Papp V."/>
            <person name="Albert L."/>
            <person name="Andreopoulos W."/>
            <person name="Angelini C."/>
            <person name="Antonin V."/>
            <person name="Barry K.W."/>
            <person name="Bougher N.L."/>
            <person name="Buchanan P."/>
            <person name="Buyck B."/>
            <person name="Bense V."/>
            <person name="Catcheside P."/>
            <person name="Chovatia M."/>
            <person name="Cooper J."/>
            <person name="Damon W."/>
            <person name="Desjardin D."/>
            <person name="Finy P."/>
            <person name="Geml J."/>
            <person name="Haridas S."/>
            <person name="Hughes K."/>
            <person name="Justo A."/>
            <person name="Karasinski D."/>
            <person name="Kautmanova I."/>
            <person name="Kiss B."/>
            <person name="Kocsube S."/>
            <person name="Kotiranta H."/>
            <person name="LaButti K.M."/>
            <person name="Lechner B.E."/>
            <person name="Liimatainen K."/>
            <person name="Lipzen A."/>
            <person name="Lukacs Z."/>
            <person name="Mihaltcheva S."/>
            <person name="Morgado L.N."/>
            <person name="Niskanen T."/>
            <person name="Noordeloos M.E."/>
            <person name="Ohm R.A."/>
            <person name="Ortiz-Santana B."/>
            <person name="Ovrebo C."/>
            <person name="Racz N."/>
            <person name="Riley R."/>
            <person name="Savchenko A."/>
            <person name="Shiryaev A."/>
            <person name="Soop K."/>
            <person name="Spirin V."/>
            <person name="Szebenyi C."/>
            <person name="Tomsovsky M."/>
            <person name="Tulloss R.E."/>
            <person name="Uehling J."/>
            <person name="Grigoriev I.V."/>
            <person name="Vagvolgyi C."/>
            <person name="Papp T."/>
            <person name="Martin F.M."/>
            <person name="Miettinen O."/>
            <person name="Hibbett D.S."/>
            <person name="Nagy L.G."/>
        </authorList>
    </citation>
    <scope>NUCLEOTIDE SEQUENCE [LARGE SCALE GENOMIC DNA]</scope>
    <source>
        <strain evidence="1 2">HHB13444</strain>
    </source>
</reference>
<dbReference type="Proteomes" id="UP000308197">
    <property type="component" value="Unassembled WGS sequence"/>
</dbReference>
<dbReference type="EMBL" id="ML211114">
    <property type="protein sequence ID" value="TFK88394.1"/>
    <property type="molecule type" value="Genomic_DNA"/>
</dbReference>
<dbReference type="InParanoid" id="A0A5C3PF84"/>
<name>A0A5C3PF84_9APHY</name>
<organism evidence="1 2">
    <name type="scientific">Polyporus arcularius HHB13444</name>
    <dbReference type="NCBI Taxonomy" id="1314778"/>
    <lineage>
        <taxon>Eukaryota</taxon>
        <taxon>Fungi</taxon>
        <taxon>Dikarya</taxon>
        <taxon>Basidiomycota</taxon>
        <taxon>Agaricomycotina</taxon>
        <taxon>Agaricomycetes</taxon>
        <taxon>Polyporales</taxon>
        <taxon>Polyporaceae</taxon>
        <taxon>Polyporus</taxon>
    </lineage>
</organism>
<gene>
    <name evidence="1" type="ORF">K466DRAFT_564793</name>
</gene>
<evidence type="ECO:0000313" key="2">
    <source>
        <dbReference type="Proteomes" id="UP000308197"/>
    </source>
</evidence>
<proteinExistence type="predicted"/>
<evidence type="ECO:0000313" key="1">
    <source>
        <dbReference type="EMBL" id="TFK88394.1"/>
    </source>
</evidence>
<accession>A0A5C3PF84</accession>